<reference evidence="3" key="1">
    <citation type="submission" date="2021-02" db="EMBL/GenBank/DDBJ databases">
        <title>Natrosporangium hydrolyticum gen. nov., sp. nov, a haloalkaliphilic actinobacterium from a soda solonchak soil.</title>
        <authorList>
            <person name="Sorokin D.Y."/>
            <person name="Khijniak T.V."/>
            <person name="Zakharycheva A.P."/>
            <person name="Boueva O.V."/>
            <person name="Ariskina E.V."/>
            <person name="Hahnke R.L."/>
            <person name="Bunk B."/>
            <person name="Sproer C."/>
            <person name="Schumann P."/>
            <person name="Evtushenko L.I."/>
            <person name="Kublanov I.V."/>
        </authorList>
    </citation>
    <scope>NUCLEOTIDE SEQUENCE</scope>
    <source>
        <strain evidence="3">DSM 106523</strain>
    </source>
</reference>
<dbReference type="RefSeq" id="WP_239677014.1">
    <property type="nucleotide sequence ID" value="NZ_CP070499.1"/>
</dbReference>
<dbReference type="KEGG" id="nhy:JQS43_00165"/>
<dbReference type="EMBL" id="CP070499">
    <property type="protein sequence ID" value="QSB14854.1"/>
    <property type="molecule type" value="Genomic_DNA"/>
</dbReference>
<feature type="domain" description="Mycothiol-dependent maleylpyruvate isomerase metal-binding" evidence="2">
    <location>
        <begin position="11"/>
        <end position="140"/>
    </location>
</feature>
<dbReference type="Pfam" id="PF11716">
    <property type="entry name" value="MDMPI_N"/>
    <property type="match status" value="1"/>
</dbReference>
<dbReference type="GO" id="GO:0046872">
    <property type="term" value="F:metal ion binding"/>
    <property type="evidence" value="ECO:0007669"/>
    <property type="project" value="InterPro"/>
</dbReference>
<keyword evidence="4" id="KW-1185">Reference proteome</keyword>
<dbReference type="NCBIfam" id="TIGR03083">
    <property type="entry name" value="maleylpyruvate isomerase family mycothiol-dependent enzyme"/>
    <property type="match status" value="1"/>
</dbReference>
<organism evidence="3 4">
    <name type="scientific">Natronosporangium hydrolyticum</name>
    <dbReference type="NCBI Taxonomy" id="2811111"/>
    <lineage>
        <taxon>Bacteria</taxon>
        <taxon>Bacillati</taxon>
        <taxon>Actinomycetota</taxon>
        <taxon>Actinomycetes</taxon>
        <taxon>Micromonosporales</taxon>
        <taxon>Micromonosporaceae</taxon>
        <taxon>Natronosporangium</taxon>
    </lineage>
</organism>
<protein>
    <submittedName>
        <fullName evidence="3">Maleylpyruvate isomerase family mycothiol-dependent enzyme</fullName>
    </submittedName>
</protein>
<accession>A0A895YAP8</accession>
<keyword evidence="3" id="KW-0413">Isomerase</keyword>
<dbReference type="InterPro" id="IPR017517">
    <property type="entry name" value="Maleyloyr_isom"/>
</dbReference>
<dbReference type="Proteomes" id="UP000662857">
    <property type="component" value="Chromosome"/>
</dbReference>
<dbReference type="AlphaFoldDB" id="A0A895YAP8"/>
<gene>
    <name evidence="3" type="ORF">JQS43_00165</name>
</gene>
<name>A0A895YAP8_9ACTN</name>
<dbReference type="Pfam" id="PF07398">
    <property type="entry name" value="MDMPI_C"/>
    <property type="match status" value="1"/>
</dbReference>
<sequence>MSSVYQSVAAWRQSLESLLRLGQSLPDPAWGGPTECPRWTVKDIYSHLIGGEQWMADGHQLPEQGYEAWVAAPVAARRDHPPGQVLAELRQVYELRRVQLARQPLDPDQPTQLATGARMPLSQLLKIRVLDVWAHEQDVRRAVGQPGNLASPAAAIAGDLFVASLPRIVAKAAQAPPGASVRLTTRGPVTIDVAVTVDQAGKGALVAPGRSATCHLTLGWEAYTRLCCGRGDRPEPELKIAGDRALAERVLAHLTVTP</sequence>
<dbReference type="InterPro" id="IPR034660">
    <property type="entry name" value="DinB/YfiT-like"/>
</dbReference>
<evidence type="ECO:0000259" key="2">
    <source>
        <dbReference type="Pfam" id="PF11716"/>
    </source>
</evidence>
<evidence type="ECO:0000313" key="4">
    <source>
        <dbReference type="Proteomes" id="UP000662857"/>
    </source>
</evidence>
<evidence type="ECO:0000259" key="1">
    <source>
        <dbReference type="Pfam" id="PF07398"/>
    </source>
</evidence>
<dbReference type="GO" id="GO:0016853">
    <property type="term" value="F:isomerase activity"/>
    <property type="evidence" value="ECO:0007669"/>
    <property type="project" value="UniProtKB-KW"/>
</dbReference>
<dbReference type="SUPFAM" id="SSF109854">
    <property type="entry name" value="DinB/YfiT-like putative metalloenzymes"/>
    <property type="match status" value="1"/>
</dbReference>
<dbReference type="InterPro" id="IPR010872">
    <property type="entry name" value="MDMPI_C-term_domain"/>
</dbReference>
<dbReference type="Gene3D" id="1.20.120.450">
    <property type="entry name" value="dinb family like domain"/>
    <property type="match status" value="1"/>
</dbReference>
<dbReference type="InterPro" id="IPR024344">
    <property type="entry name" value="MDMPI_metal-binding"/>
</dbReference>
<evidence type="ECO:0000313" key="3">
    <source>
        <dbReference type="EMBL" id="QSB14854.1"/>
    </source>
</evidence>
<feature type="domain" description="MDMPI C-terminal" evidence="1">
    <location>
        <begin position="163"/>
        <end position="249"/>
    </location>
</feature>
<proteinExistence type="predicted"/>